<dbReference type="PANTHER" id="PTHR15868:SF0">
    <property type="entry name" value="SIMILAR TO RIKEN CDNA 6430571L13 GENE_ SIMILAR TO G20 PROTEIN"/>
    <property type="match status" value="1"/>
</dbReference>
<keyword evidence="4" id="KW-1185">Reference proteome</keyword>
<keyword evidence="2" id="KW-1133">Transmembrane helix</keyword>
<dbReference type="AlphaFoldDB" id="A0A8J6ALN7"/>
<dbReference type="InterPro" id="IPR042351">
    <property type="entry name" value="C3orf18-like"/>
</dbReference>
<organism evidence="3 4">
    <name type="scientific">Galemys pyrenaicus</name>
    <name type="common">Iberian desman</name>
    <name type="synonym">Pyrenean desman</name>
    <dbReference type="NCBI Taxonomy" id="202257"/>
    <lineage>
        <taxon>Eukaryota</taxon>
        <taxon>Metazoa</taxon>
        <taxon>Chordata</taxon>
        <taxon>Craniata</taxon>
        <taxon>Vertebrata</taxon>
        <taxon>Euteleostomi</taxon>
        <taxon>Mammalia</taxon>
        <taxon>Eutheria</taxon>
        <taxon>Laurasiatheria</taxon>
        <taxon>Eulipotyphla</taxon>
        <taxon>Talpidae</taxon>
        <taxon>Galemys</taxon>
    </lineage>
</organism>
<comment type="caution">
    <text evidence="3">The sequence shown here is derived from an EMBL/GenBank/DDBJ whole genome shotgun (WGS) entry which is preliminary data.</text>
</comment>
<proteinExistence type="predicted"/>
<feature type="non-terminal residue" evidence="3">
    <location>
        <position position="1"/>
    </location>
</feature>
<accession>A0A8J6ALN7</accession>
<feature type="region of interest" description="Disordered" evidence="1">
    <location>
        <begin position="179"/>
        <end position="202"/>
    </location>
</feature>
<evidence type="ECO:0000256" key="2">
    <source>
        <dbReference type="SAM" id="Phobius"/>
    </source>
</evidence>
<dbReference type="EMBL" id="JAGFMF010011397">
    <property type="protein sequence ID" value="KAG8523934.1"/>
    <property type="molecule type" value="Genomic_DNA"/>
</dbReference>
<evidence type="ECO:0000313" key="4">
    <source>
        <dbReference type="Proteomes" id="UP000700334"/>
    </source>
</evidence>
<reference evidence="3" key="1">
    <citation type="journal article" date="2021" name="Evol. Appl.">
        <title>The genome of the Pyrenean desman and the effects of bottlenecks and inbreeding on the genomic landscape of an endangered species.</title>
        <authorList>
            <person name="Escoda L."/>
            <person name="Castresana J."/>
        </authorList>
    </citation>
    <scope>NUCLEOTIDE SEQUENCE</scope>
    <source>
        <strain evidence="3">IBE-C5619</strain>
    </source>
</reference>
<keyword evidence="2" id="KW-0472">Membrane</keyword>
<dbReference type="Proteomes" id="UP000700334">
    <property type="component" value="Unassembled WGS sequence"/>
</dbReference>
<feature type="region of interest" description="Disordered" evidence="1">
    <location>
        <begin position="1"/>
        <end position="92"/>
    </location>
</feature>
<feature type="compositionally biased region" description="Polar residues" evidence="1">
    <location>
        <begin position="31"/>
        <end position="44"/>
    </location>
</feature>
<feature type="transmembrane region" description="Helical" evidence="2">
    <location>
        <begin position="106"/>
        <end position="126"/>
    </location>
</feature>
<sequence>TPIQGGSHLHGQGPQPGMLLMPEVSGRFTGHGQSLSQGPLNVSMNPKIRSARDWFSSQPPTPPPDLEPTADGPASDTTTTLSPETASFNDTRIPDVAGGTAGVGTVLLSFGIVTVIGLAVATAFYIRKKKRLEKLRHQLMPMYNFDPTEEQDELEQELLEHGRDAASVKAAASVQVTPGKVSAGQAPAPSQQSVLDSSTSTLPPVSGSFPDLPCGLAALLGTRVCSVANTDSLQGRSTALALRARKTH</sequence>
<dbReference type="OrthoDB" id="9941165at2759"/>
<evidence type="ECO:0000313" key="3">
    <source>
        <dbReference type="EMBL" id="KAG8523934.1"/>
    </source>
</evidence>
<evidence type="ECO:0000256" key="1">
    <source>
        <dbReference type="SAM" id="MobiDB-lite"/>
    </source>
</evidence>
<feature type="compositionally biased region" description="Polar residues" evidence="1">
    <location>
        <begin position="188"/>
        <end position="202"/>
    </location>
</feature>
<dbReference type="PANTHER" id="PTHR15868">
    <property type="entry name" value="SIMILAR TO RIKEN CDNA 6430571L13 GENE, SIMILAR TO G20 PROTEIN"/>
    <property type="match status" value="1"/>
</dbReference>
<gene>
    <name evidence="3" type="ORF">J0S82_002036</name>
</gene>
<name>A0A8J6ALN7_GALPY</name>
<protein>
    <submittedName>
        <fullName evidence="3">Uncharacterized protein</fullName>
    </submittedName>
</protein>
<keyword evidence="2" id="KW-0812">Transmembrane</keyword>
<feature type="compositionally biased region" description="Polar residues" evidence="1">
    <location>
        <begin position="75"/>
        <end position="90"/>
    </location>
</feature>